<proteinExistence type="predicted"/>
<organism evidence="2 3">
    <name type="scientific">Cuscuta campestris</name>
    <dbReference type="NCBI Taxonomy" id="132261"/>
    <lineage>
        <taxon>Eukaryota</taxon>
        <taxon>Viridiplantae</taxon>
        <taxon>Streptophyta</taxon>
        <taxon>Embryophyta</taxon>
        <taxon>Tracheophyta</taxon>
        <taxon>Spermatophyta</taxon>
        <taxon>Magnoliopsida</taxon>
        <taxon>eudicotyledons</taxon>
        <taxon>Gunneridae</taxon>
        <taxon>Pentapetalae</taxon>
        <taxon>asterids</taxon>
        <taxon>lamiids</taxon>
        <taxon>Solanales</taxon>
        <taxon>Convolvulaceae</taxon>
        <taxon>Cuscuteae</taxon>
        <taxon>Cuscuta</taxon>
        <taxon>Cuscuta subgen. Grammica</taxon>
        <taxon>Cuscuta sect. Cleistogrammica</taxon>
    </lineage>
</organism>
<name>A0A484LTG5_9ASTE</name>
<sequence length="259" mass="29134">MSLSEADEVLRLSKVPFTKEELGIVYSWRKNTRRALITGIGTGSVITWLVTGRLSTISRVGLATCAGISCGSWRWRKATLSLVEQSLSLNGTYLQRVVADGILKSLPNERAMKHFSKHFICENVYDESLSDKPEQRWRLRNSYGGNFDNFQKAEGDPYEDAITNSEGNPVKKANVGGDSFASKRKMQKKPDLENEMRTGGDHATSHPFFDSIFGPLDNNVDEISRPSLAPTPTPHQKHGRSHRRSRRRHLMHHKEASQA</sequence>
<dbReference type="PANTHER" id="PTHR35986">
    <property type="entry name" value="EXPRESSED PROTEIN"/>
    <property type="match status" value="1"/>
</dbReference>
<reference evidence="2 3" key="1">
    <citation type="submission" date="2018-04" db="EMBL/GenBank/DDBJ databases">
        <authorList>
            <person name="Vogel A."/>
        </authorList>
    </citation>
    <scope>NUCLEOTIDE SEQUENCE [LARGE SCALE GENOMIC DNA]</scope>
</reference>
<evidence type="ECO:0000313" key="3">
    <source>
        <dbReference type="Proteomes" id="UP000595140"/>
    </source>
</evidence>
<feature type="compositionally biased region" description="Basic and acidic residues" evidence="1">
    <location>
        <begin position="188"/>
        <end position="199"/>
    </location>
</feature>
<evidence type="ECO:0000256" key="1">
    <source>
        <dbReference type="SAM" id="MobiDB-lite"/>
    </source>
</evidence>
<accession>A0A484LTG5</accession>
<dbReference type="EMBL" id="OOIL02002010">
    <property type="protein sequence ID" value="VFQ79842.1"/>
    <property type="molecule type" value="Genomic_DNA"/>
</dbReference>
<dbReference type="PANTHER" id="PTHR35986:SF1">
    <property type="entry name" value="OS10G0430800 PROTEIN"/>
    <property type="match status" value="1"/>
</dbReference>
<feature type="region of interest" description="Disordered" evidence="1">
    <location>
        <begin position="162"/>
        <end position="199"/>
    </location>
</feature>
<keyword evidence="3" id="KW-1185">Reference proteome</keyword>
<gene>
    <name evidence="2" type="ORF">CCAM_LOCUS21618</name>
</gene>
<feature type="compositionally biased region" description="Basic residues" evidence="1">
    <location>
        <begin position="235"/>
        <end position="252"/>
    </location>
</feature>
<protein>
    <submittedName>
        <fullName evidence="2">Uncharacterized protein</fullName>
    </submittedName>
</protein>
<dbReference type="OrthoDB" id="1899410at2759"/>
<dbReference type="Proteomes" id="UP000595140">
    <property type="component" value="Unassembled WGS sequence"/>
</dbReference>
<feature type="region of interest" description="Disordered" evidence="1">
    <location>
        <begin position="219"/>
        <end position="259"/>
    </location>
</feature>
<evidence type="ECO:0000313" key="2">
    <source>
        <dbReference type="EMBL" id="VFQ79842.1"/>
    </source>
</evidence>
<dbReference type="AlphaFoldDB" id="A0A484LTG5"/>